<proteinExistence type="predicted"/>
<feature type="compositionally biased region" description="Basic and acidic residues" evidence="1">
    <location>
        <begin position="110"/>
        <end position="125"/>
    </location>
</feature>
<protein>
    <submittedName>
        <fullName evidence="2">Uncharacterized protein</fullName>
    </submittedName>
</protein>
<evidence type="ECO:0000256" key="1">
    <source>
        <dbReference type="SAM" id="MobiDB-lite"/>
    </source>
</evidence>
<sequence length="125" mass="13371">MAEDKVRQALLLLEEAGHIDLVRSEVRPQMHQARKSAGRGAAAVWACSFPVPGEGLRCSGSPMKAQWLTYAVGTATRGGARDKVLRMPSGPRSVKSLGGARLEVPSAAPKELKEEKVGLEGPKRE</sequence>
<organism evidence="2 3">
    <name type="scientific">Pleurodeles waltl</name>
    <name type="common">Iberian ribbed newt</name>
    <dbReference type="NCBI Taxonomy" id="8319"/>
    <lineage>
        <taxon>Eukaryota</taxon>
        <taxon>Metazoa</taxon>
        <taxon>Chordata</taxon>
        <taxon>Craniata</taxon>
        <taxon>Vertebrata</taxon>
        <taxon>Euteleostomi</taxon>
        <taxon>Amphibia</taxon>
        <taxon>Batrachia</taxon>
        <taxon>Caudata</taxon>
        <taxon>Salamandroidea</taxon>
        <taxon>Salamandridae</taxon>
        <taxon>Pleurodelinae</taxon>
        <taxon>Pleurodeles</taxon>
    </lineage>
</organism>
<accession>A0AAV7TBZ8</accession>
<keyword evidence="3" id="KW-1185">Reference proteome</keyword>
<feature type="region of interest" description="Disordered" evidence="1">
    <location>
        <begin position="82"/>
        <end position="125"/>
    </location>
</feature>
<reference evidence="2" key="1">
    <citation type="journal article" date="2022" name="bioRxiv">
        <title>Sequencing and chromosome-scale assembly of the giantPleurodeles waltlgenome.</title>
        <authorList>
            <person name="Brown T."/>
            <person name="Elewa A."/>
            <person name="Iarovenko S."/>
            <person name="Subramanian E."/>
            <person name="Araus A.J."/>
            <person name="Petzold A."/>
            <person name="Susuki M."/>
            <person name="Suzuki K.-i.T."/>
            <person name="Hayashi T."/>
            <person name="Toyoda A."/>
            <person name="Oliveira C."/>
            <person name="Osipova E."/>
            <person name="Leigh N.D."/>
            <person name="Simon A."/>
            <person name="Yun M.H."/>
        </authorList>
    </citation>
    <scope>NUCLEOTIDE SEQUENCE</scope>
    <source>
        <strain evidence="2">20211129_DDA</strain>
        <tissue evidence="2">Liver</tissue>
    </source>
</reference>
<gene>
    <name evidence="2" type="ORF">NDU88_005902</name>
</gene>
<evidence type="ECO:0000313" key="3">
    <source>
        <dbReference type="Proteomes" id="UP001066276"/>
    </source>
</evidence>
<evidence type="ECO:0000313" key="2">
    <source>
        <dbReference type="EMBL" id="KAJ1174079.1"/>
    </source>
</evidence>
<dbReference type="AlphaFoldDB" id="A0AAV7TBZ8"/>
<comment type="caution">
    <text evidence="2">The sequence shown here is derived from an EMBL/GenBank/DDBJ whole genome shotgun (WGS) entry which is preliminary data.</text>
</comment>
<dbReference type="Proteomes" id="UP001066276">
    <property type="component" value="Chromosome 4_1"/>
</dbReference>
<dbReference type="EMBL" id="JANPWB010000007">
    <property type="protein sequence ID" value="KAJ1174079.1"/>
    <property type="molecule type" value="Genomic_DNA"/>
</dbReference>
<name>A0AAV7TBZ8_PLEWA</name>